<evidence type="ECO:0000313" key="6">
    <source>
        <dbReference type="Proteomes" id="UP000616885"/>
    </source>
</evidence>
<dbReference type="Pfam" id="PF10428">
    <property type="entry name" value="SOG2"/>
    <property type="match status" value="1"/>
</dbReference>
<dbReference type="Proteomes" id="UP000616885">
    <property type="component" value="Unassembled WGS sequence"/>
</dbReference>
<dbReference type="InterPro" id="IPR050216">
    <property type="entry name" value="LRR_domain-containing"/>
</dbReference>
<feature type="region of interest" description="Disordered" evidence="3">
    <location>
        <begin position="1"/>
        <end position="26"/>
    </location>
</feature>
<proteinExistence type="predicted"/>
<comment type="caution">
    <text evidence="5">The sequence shown here is derived from an EMBL/GenBank/DDBJ whole genome shotgun (WGS) entry which is preliminary data.</text>
</comment>
<keyword evidence="1" id="KW-0433">Leucine-rich repeat</keyword>
<dbReference type="SUPFAM" id="SSF52075">
    <property type="entry name" value="Outer arm dynein light chain 1"/>
    <property type="match status" value="1"/>
</dbReference>
<keyword evidence="2" id="KW-0677">Repeat</keyword>
<dbReference type="AlphaFoldDB" id="A0A8H7NP74"/>
<accession>A0A8H7NP74</accession>
<evidence type="ECO:0000256" key="1">
    <source>
        <dbReference type="ARBA" id="ARBA00022614"/>
    </source>
</evidence>
<dbReference type="InterPro" id="IPR055414">
    <property type="entry name" value="LRR_R13L4/SHOC2-like"/>
</dbReference>
<name>A0A8H7NP74_BIOOC</name>
<evidence type="ECO:0000259" key="4">
    <source>
        <dbReference type="Pfam" id="PF23598"/>
    </source>
</evidence>
<dbReference type="InterPro" id="IPR003591">
    <property type="entry name" value="Leu-rich_rpt_typical-subtyp"/>
</dbReference>
<gene>
    <name evidence="5" type="ORF">IM811_001486</name>
</gene>
<feature type="domain" description="Disease resistance R13L4/SHOC-2-like LRR" evidence="4">
    <location>
        <begin position="126"/>
        <end position="203"/>
    </location>
</feature>
<dbReference type="EMBL" id="JADCTT010000001">
    <property type="protein sequence ID" value="KAF9759792.1"/>
    <property type="molecule type" value="Genomic_DNA"/>
</dbReference>
<dbReference type="Pfam" id="PF23598">
    <property type="entry name" value="LRR_14"/>
    <property type="match status" value="1"/>
</dbReference>
<dbReference type="PROSITE" id="PS51450">
    <property type="entry name" value="LRR"/>
    <property type="match status" value="2"/>
</dbReference>
<feature type="region of interest" description="Disordered" evidence="3">
    <location>
        <begin position="563"/>
        <end position="601"/>
    </location>
</feature>
<dbReference type="PANTHER" id="PTHR48051">
    <property type="match status" value="1"/>
</dbReference>
<dbReference type="PANTHER" id="PTHR48051:SF46">
    <property type="entry name" value="LEUCINE RICH REPEAT-CONTAINING DOMAIN PROTEIN"/>
    <property type="match status" value="1"/>
</dbReference>
<dbReference type="InterPro" id="IPR001611">
    <property type="entry name" value="Leu-rich_rpt"/>
</dbReference>
<dbReference type="InterPro" id="IPR032675">
    <property type="entry name" value="LRR_dom_sf"/>
</dbReference>
<sequence length="783" mass="87213">MKPSAMDPGSPVSLRSGRRQFPWTSKQRLNHRPSFNVLGSRSVPISEDQAFELVVEAVRKALETRQHAEKESALDTDINNSMTINLSGKKIGALTESIIKVVPRDIQRLALTENMLSNIPLEFSTFSSLRYLNARDNCIKSFPPVIFLLPRLEILDLSVNKIQVLPEDISKLTSLKVLAIRENLLQEVPDCIADMTLLQVFKVEGNPLNQKLRRILTSHRSSTKMTPEPANLAEIAVTTRIKQYLKDSNPSTTIIHPLGELRYPQSPITDQPKHPSKSSRPGRFPVKVREGHSQPSNPPPSPIAFHSKAFSQQSFAPRSPCLIPPTITEAGDSSQRAARGLSIQTGNFHPTPQVKHPLWNPLQSPMMVERPRRVSFGAELHRPSYQERTSNIVNSRKRSVLAALVVQPSRPLADEPLLGMARTLYLSINQLHLPLQALAGLASDVPNRRSALELTIEKATFDLNILGQLIQKHSVLSQQGLEEADRNIIGHTCDDLINNYMAVCSQVVTNLDRLVDGGDPRFVRNLISLMYSSVMSFRGEFTQNPQSEDSDYKRTVRPNRAPKAQMGLGIPESPRHVTSRRVKPLTVTPPESETEADAVSDRRREGEYLGLVQAGLQRSCRLVLDTLPGLNQQIRGSLSEILTQEPKPHMVDTYQLLYTSCSRMIEQASCLKKNLPAVTRGDRLNSRFRSICYEYVEAWTQLGALIKSSHPVIAFPPETMKAFQQIQRSVKEVTGLTMNPKPTLVESPTSPRSDVSLYSTSTPITPMQASIGPAIEILSTHSP</sequence>
<protein>
    <recommendedName>
        <fullName evidence="4">Disease resistance R13L4/SHOC-2-like LRR domain-containing protein</fullName>
    </recommendedName>
</protein>
<dbReference type="SMART" id="SM00369">
    <property type="entry name" value="LRR_TYP"/>
    <property type="match status" value="2"/>
</dbReference>
<dbReference type="InterPro" id="IPR019487">
    <property type="entry name" value="RAM_signalling_pathway_SOG2"/>
</dbReference>
<feature type="region of interest" description="Disordered" evidence="3">
    <location>
        <begin position="262"/>
        <end position="337"/>
    </location>
</feature>
<dbReference type="GO" id="GO:0005737">
    <property type="term" value="C:cytoplasm"/>
    <property type="evidence" value="ECO:0007669"/>
    <property type="project" value="TreeGrafter"/>
</dbReference>
<evidence type="ECO:0000256" key="2">
    <source>
        <dbReference type="ARBA" id="ARBA00022737"/>
    </source>
</evidence>
<evidence type="ECO:0000256" key="3">
    <source>
        <dbReference type="SAM" id="MobiDB-lite"/>
    </source>
</evidence>
<organism evidence="5 6">
    <name type="scientific">Bionectria ochroleuca</name>
    <name type="common">Gliocladium roseum</name>
    <dbReference type="NCBI Taxonomy" id="29856"/>
    <lineage>
        <taxon>Eukaryota</taxon>
        <taxon>Fungi</taxon>
        <taxon>Dikarya</taxon>
        <taxon>Ascomycota</taxon>
        <taxon>Pezizomycotina</taxon>
        <taxon>Sordariomycetes</taxon>
        <taxon>Hypocreomycetidae</taxon>
        <taxon>Hypocreales</taxon>
        <taxon>Bionectriaceae</taxon>
        <taxon>Clonostachys</taxon>
    </lineage>
</organism>
<evidence type="ECO:0000313" key="5">
    <source>
        <dbReference type="EMBL" id="KAF9759792.1"/>
    </source>
</evidence>
<dbReference type="Gene3D" id="3.80.10.10">
    <property type="entry name" value="Ribonuclease Inhibitor"/>
    <property type="match status" value="1"/>
</dbReference>
<reference evidence="5" key="1">
    <citation type="submission" date="2020-10" db="EMBL/GenBank/DDBJ databases">
        <title>High-Quality Genome Resource of Clonostachys rosea strain S41 by Oxford Nanopore Long-Read Sequencing.</title>
        <authorList>
            <person name="Wang H."/>
        </authorList>
    </citation>
    <scope>NUCLEOTIDE SEQUENCE</scope>
    <source>
        <strain evidence="5">S41</strain>
    </source>
</reference>